<evidence type="ECO:0000313" key="1">
    <source>
        <dbReference type="EMBL" id="CQR74902.1"/>
    </source>
</evidence>
<dbReference type="EMBL" id="CTRP01000015">
    <property type="protein sequence ID" value="CQR74902.1"/>
    <property type="molecule type" value="Genomic_DNA"/>
</dbReference>
<organism evidence="1 2">
    <name type="scientific">Sporomusa ovata</name>
    <dbReference type="NCBI Taxonomy" id="2378"/>
    <lineage>
        <taxon>Bacteria</taxon>
        <taxon>Bacillati</taxon>
        <taxon>Bacillota</taxon>
        <taxon>Negativicutes</taxon>
        <taxon>Selenomonadales</taxon>
        <taxon>Sporomusaceae</taxon>
        <taxon>Sporomusa</taxon>
    </lineage>
</organism>
<name>A0A0U1L5E1_9FIRM</name>
<reference evidence="2" key="1">
    <citation type="submission" date="2015-03" db="EMBL/GenBank/DDBJ databases">
        <authorList>
            <person name="Nijsse Bart"/>
        </authorList>
    </citation>
    <scope>NUCLEOTIDE SEQUENCE [LARGE SCALE GENOMIC DNA]</scope>
</reference>
<evidence type="ECO:0000313" key="2">
    <source>
        <dbReference type="Proteomes" id="UP000049855"/>
    </source>
</evidence>
<dbReference type="AlphaFoldDB" id="A0A0U1L5E1"/>
<protein>
    <submittedName>
        <fullName evidence="1">Uncharacterized protein</fullName>
    </submittedName>
</protein>
<keyword evidence="2" id="KW-1185">Reference proteome</keyword>
<sequence>MNTEQELTVSIYVIRKSFATVAEQFNLTKEKAPTTQHL</sequence>
<gene>
    <name evidence="1" type="ORF">SpAn4DRAFT_4259</name>
</gene>
<accession>A0A0U1L5E1</accession>
<dbReference type="Proteomes" id="UP000049855">
    <property type="component" value="Unassembled WGS sequence"/>
</dbReference>
<proteinExistence type="predicted"/>